<dbReference type="EMBL" id="MN739627">
    <property type="protein sequence ID" value="QHT16811.1"/>
    <property type="molecule type" value="Genomic_DNA"/>
</dbReference>
<dbReference type="InterPro" id="IPR037185">
    <property type="entry name" value="EmrE-like"/>
</dbReference>
<feature type="transmembrane region" description="Helical" evidence="1">
    <location>
        <begin position="91"/>
        <end position="110"/>
    </location>
</feature>
<protein>
    <recommendedName>
        <fullName evidence="2">EamA domain-containing protein</fullName>
    </recommendedName>
</protein>
<proteinExistence type="predicted"/>
<evidence type="ECO:0000313" key="3">
    <source>
        <dbReference type="EMBL" id="QHT16811.1"/>
    </source>
</evidence>
<name>A0A6C0DK57_9ZZZZ</name>
<evidence type="ECO:0000256" key="1">
    <source>
        <dbReference type="SAM" id="Phobius"/>
    </source>
</evidence>
<feature type="transmembrane region" description="Helical" evidence="1">
    <location>
        <begin position="64"/>
        <end position="84"/>
    </location>
</feature>
<accession>A0A6C0DK57</accession>
<dbReference type="GO" id="GO:0016020">
    <property type="term" value="C:membrane"/>
    <property type="evidence" value="ECO:0007669"/>
    <property type="project" value="InterPro"/>
</dbReference>
<dbReference type="Pfam" id="PF00892">
    <property type="entry name" value="EamA"/>
    <property type="match status" value="1"/>
</dbReference>
<reference evidence="3" key="1">
    <citation type="journal article" date="2020" name="Nature">
        <title>Giant virus diversity and host interactions through global metagenomics.</title>
        <authorList>
            <person name="Schulz F."/>
            <person name="Roux S."/>
            <person name="Paez-Espino D."/>
            <person name="Jungbluth S."/>
            <person name="Walsh D.A."/>
            <person name="Denef V.J."/>
            <person name="McMahon K.D."/>
            <person name="Konstantinidis K.T."/>
            <person name="Eloe-Fadrosh E.A."/>
            <person name="Kyrpides N.C."/>
            <person name="Woyke T."/>
        </authorList>
    </citation>
    <scope>NUCLEOTIDE SEQUENCE</scope>
    <source>
        <strain evidence="3">GVMAG-M-3300023174-207</strain>
    </source>
</reference>
<feature type="domain" description="EamA" evidence="2">
    <location>
        <begin position="13"/>
        <end position="105"/>
    </location>
</feature>
<dbReference type="SUPFAM" id="SSF103481">
    <property type="entry name" value="Multidrug resistance efflux transporter EmrE"/>
    <property type="match status" value="1"/>
</dbReference>
<keyword evidence="1" id="KW-1133">Transmembrane helix</keyword>
<sequence length="116" mass="13189">MNDKFKKVVNLVLIIAFVETLSLICLKEGETKNKNHFVLCGFLGYVLVTYILCQTLTFEGIGQVNLIWNCMTIFTAFAAGHLLFNEKVNKYTFYAIIFAVIAIYLAQLSSDYNENN</sequence>
<keyword evidence="1" id="KW-0472">Membrane</keyword>
<dbReference type="Gene3D" id="1.10.3730.20">
    <property type="match status" value="1"/>
</dbReference>
<keyword evidence="1" id="KW-0812">Transmembrane</keyword>
<evidence type="ECO:0000259" key="2">
    <source>
        <dbReference type="Pfam" id="PF00892"/>
    </source>
</evidence>
<organism evidence="3">
    <name type="scientific">viral metagenome</name>
    <dbReference type="NCBI Taxonomy" id="1070528"/>
    <lineage>
        <taxon>unclassified sequences</taxon>
        <taxon>metagenomes</taxon>
        <taxon>organismal metagenomes</taxon>
    </lineage>
</organism>
<feature type="transmembrane region" description="Helical" evidence="1">
    <location>
        <begin position="38"/>
        <end position="58"/>
    </location>
</feature>
<dbReference type="AlphaFoldDB" id="A0A6C0DK57"/>
<dbReference type="InterPro" id="IPR000620">
    <property type="entry name" value="EamA_dom"/>
</dbReference>